<comment type="catalytic activity">
    <reaction evidence="5">
        <text>a 2'-deoxyribonucleoside 5'-diphosphate + [thioredoxin]-disulfide + H2O = a ribonucleoside 5'-diphosphate + [thioredoxin]-dithiol</text>
        <dbReference type="Rhea" id="RHEA:23252"/>
        <dbReference type="Rhea" id="RHEA-COMP:10698"/>
        <dbReference type="Rhea" id="RHEA-COMP:10700"/>
        <dbReference type="ChEBI" id="CHEBI:15377"/>
        <dbReference type="ChEBI" id="CHEBI:29950"/>
        <dbReference type="ChEBI" id="CHEBI:50058"/>
        <dbReference type="ChEBI" id="CHEBI:57930"/>
        <dbReference type="ChEBI" id="CHEBI:73316"/>
        <dbReference type="EC" id="1.17.4.1"/>
    </reaction>
</comment>
<evidence type="ECO:0000313" key="7">
    <source>
        <dbReference type="EMBL" id="CUQ87300.1"/>
    </source>
</evidence>
<accession>A0A174ZVR0</accession>
<evidence type="ECO:0000256" key="3">
    <source>
        <dbReference type="ARBA" id="ARBA00022634"/>
    </source>
</evidence>
<dbReference type="OrthoDB" id="9801525at2"/>
<dbReference type="NCBIfam" id="TIGR03905">
    <property type="entry name" value="TIGR03905_4_Cys"/>
    <property type="match status" value="1"/>
</dbReference>
<evidence type="ECO:0000256" key="4">
    <source>
        <dbReference type="ARBA" id="ARBA00022741"/>
    </source>
</evidence>
<name>A0A174ZVR0_9FIRM</name>
<dbReference type="EC" id="1.17.4.1" evidence="2"/>
<dbReference type="Pfam" id="PF12637">
    <property type="entry name" value="TSCPD"/>
    <property type="match status" value="1"/>
</dbReference>
<proteinExistence type="inferred from homology"/>
<comment type="similarity">
    <text evidence="1">Belongs to the ribonucleoside diphosphate reductase class-2 family.</text>
</comment>
<dbReference type="STRING" id="39492.ERS852540_01468"/>
<evidence type="ECO:0000313" key="9">
    <source>
        <dbReference type="Proteomes" id="UP000095662"/>
    </source>
</evidence>
<organism evidence="7 9">
    <name type="scientific">[Eubacterium] siraeum</name>
    <dbReference type="NCBI Taxonomy" id="39492"/>
    <lineage>
        <taxon>Bacteria</taxon>
        <taxon>Bacillati</taxon>
        <taxon>Bacillota</taxon>
        <taxon>Clostridia</taxon>
        <taxon>Eubacteriales</taxon>
        <taxon>Oscillospiraceae</taxon>
        <taxon>Oscillospiraceae incertae sedis</taxon>
    </lineage>
</organism>
<evidence type="ECO:0000256" key="1">
    <source>
        <dbReference type="ARBA" id="ARBA00007405"/>
    </source>
</evidence>
<dbReference type="InterPro" id="IPR023806">
    <property type="entry name" value="CHP03905"/>
</dbReference>
<keyword evidence="3" id="KW-0237">DNA synthesis</keyword>
<evidence type="ECO:0000256" key="5">
    <source>
        <dbReference type="ARBA" id="ARBA00047754"/>
    </source>
</evidence>
<reference evidence="8" key="2">
    <citation type="submission" date="2023-01" db="EMBL/GenBank/DDBJ databases">
        <title>Human gut microbiome strain richness.</title>
        <authorList>
            <person name="Chen-Liaw A."/>
        </authorList>
    </citation>
    <scope>NUCLEOTIDE SEQUENCE</scope>
    <source>
        <strain evidence="8">1001283st1_G1_1001283B150217_161031</strain>
    </source>
</reference>
<gene>
    <name evidence="7" type="ORF">ERS852540_01468</name>
    <name evidence="8" type="ORF">PNE09_04465</name>
</gene>
<dbReference type="GO" id="GO:0004748">
    <property type="term" value="F:ribonucleoside-diphosphate reductase activity, thioredoxin disulfide as acceptor"/>
    <property type="evidence" value="ECO:0007669"/>
    <property type="project" value="UniProtKB-EC"/>
</dbReference>
<reference evidence="7 9" key="1">
    <citation type="submission" date="2015-09" db="EMBL/GenBank/DDBJ databases">
        <authorList>
            <consortium name="Pathogen Informatics"/>
        </authorList>
    </citation>
    <scope>NUCLEOTIDE SEQUENCE [LARGE SCALE GENOMIC DNA]</scope>
    <source>
        <strain evidence="7 9">2789STDY5834928</strain>
    </source>
</reference>
<dbReference type="Proteomes" id="UP000095662">
    <property type="component" value="Unassembled WGS sequence"/>
</dbReference>
<dbReference type="Proteomes" id="UP001210809">
    <property type="component" value="Unassembled WGS sequence"/>
</dbReference>
<dbReference type="AlphaFoldDB" id="A0A174ZVR0"/>
<feature type="domain" description="TSCPD" evidence="6">
    <location>
        <begin position="5"/>
        <end position="79"/>
    </location>
</feature>
<dbReference type="EMBL" id="JAQLXW010000005">
    <property type="protein sequence ID" value="MDB8003321.1"/>
    <property type="molecule type" value="Genomic_DNA"/>
</dbReference>
<evidence type="ECO:0000259" key="6">
    <source>
        <dbReference type="Pfam" id="PF12637"/>
    </source>
</evidence>
<evidence type="ECO:0000256" key="2">
    <source>
        <dbReference type="ARBA" id="ARBA00012274"/>
    </source>
</evidence>
<dbReference type="GO" id="GO:0071897">
    <property type="term" value="P:DNA biosynthetic process"/>
    <property type="evidence" value="ECO:0007669"/>
    <property type="project" value="UniProtKB-KW"/>
</dbReference>
<dbReference type="InterPro" id="IPR024434">
    <property type="entry name" value="TSCPD_dom"/>
</dbReference>
<sequence length="83" mass="8883">MTFEYTPKGVCSRKMIIDVENGKVEGLQVIGGCNGNLQGIAHLVQGMPVDEVIERLDGIKCGSKSSSCPAQLAEALKEYKANN</sequence>
<dbReference type="GO" id="GO:0000166">
    <property type="term" value="F:nucleotide binding"/>
    <property type="evidence" value="ECO:0007669"/>
    <property type="project" value="UniProtKB-KW"/>
</dbReference>
<dbReference type="EMBL" id="CZBY01000011">
    <property type="protein sequence ID" value="CUQ87300.1"/>
    <property type="molecule type" value="Genomic_DNA"/>
</dbReference>
<evidence type="ECO:0000313" key="8">
    <source>
        <dbReference type="EMBL" id="MDB8003321.1"/>
    </source>
</evidence>
<keyword evidence="4" id="KW-0547">Nucleotide-binding</keyword>
<protein>
    <recommendedName>
        <fullName evidence="2">ribonucleoside-diphosphate reductase</fullName>
        <ecNumber evidence="2">1.17.4.1</ecNumber>
    </recommendedName>
</protein>